<accession>A0A1G6IBF2</accession>
<dbReference type="EMBL" id="FMZA01000002">
    <property type="protein sequence ID" value="SDC03086.1"/>
    <property type="molecule type" value="Genomic_DNA"/>
</dbReference>
<dbReference type="PANTHER" id="PTHR39535">
    <property type="entry name" value="SPORULATION-DELAYING PROTEIN SDPB"/>
    <property type="match status" value="1"/>
</dbReference>
<comment type="subcellular location">
    <subcellularLocation>
        <location evidence="1">Endomembrane system</location>
        <topology evidence="1">Multi-pass membrane protein</topology>
    </subcellularLocation>
</comment>
<evidence type="ECO:0000256" key="1">
    <source>
        <dbReference type="ARBA" id="ARBA00004127"/>
    </source>
</evidence>
<organism evidence="7 8">
    <name type="scientific">Melghirimyces thermohalophilus</name>
    <dbReference type="NCBI Taxonomy" id="1236220"/>
    <lineage>
        <taxon>Bacteria</taxon>
        <taxon>Bacillati</taxon>
        <taxon>Bacillota</taxon>
        <taxon>Bacilli</taxon>
        <taxon>Bacillales</taxon>
        <taxon>Thermoactinomycetaceae</taxon>
        <taxon>Melghirimyces</taxon>
    </lineage>
</organism>
<dbReference type="SMART" id="SM00752">
    <property type="entry name" value="HTTM"/>
    <property type="match status" value="1"/>
</dbReference>
<dbReference type="Pfam" id="PF04134">
    <property type="entry name" value="DCC1-like"/>
    <property type="match status" value="1"/>
</dbReference>
<evidence type="ECO:0000259" key="6">
    <source>
        <dbReference type="SMART" id="SM00752"/>
    </source>
</evidence>
<evidence type="ECO:0000256" key="3">
    <source>
        <dbReference type="ARBA" id="ARBA00022989"/>
    </source>
</evidence>
<feature type="domain" description="HTTM-like" evidence="6">
    <location>
        <begin position="17"/>
        <end position="289"/>
    </location>
</feature>
<dbReference type="RefSeq" id="WP_143003430.1">
    <property type="nucleotide sequence ID" value="NZ_FMZA01000002.1"/>
</dbReference>
<dbReference type="Pfam" id="PF05090">
    <property type="entry name" value="HTTM"/>
    <property type="match status" value="1"/>
</dbReference>
<dbReference type="InterPro" id="IPR052964">
    <property type="entry name" value="Sporulation_signal_mat"/>
</dbReference>
<feature type="transmembrane region" description="Helical" evidence="5">
    <location>
        <begin position="225"/>
        <end position="245"/>
    </location>
</feature>
<evidence type="ECO:0000256" key="2">
    <source>
        <dbReference type="ARBA" id="ARBA00022692"/>
    </source>
</evidence>
<feature type="transmembrane region" description="Helical" evidence="5">
    <location>
        <begin position="77"/>
        <end position="95"/>
    </location>
</feature>
<dbReference type="GO" id="GO:0012505">
    <property type="term" value="C:endomembrane system"/>
    <property type="evidence" value="ECO:0007669"/>
    <property type="project" value="UniProtKB-SubCell"/>
</dbReference>
<keyword evidence="4 5" id="KW-0472">Membrane</keyword>
<reference evidence="7 8" key="1">
    <citation type="submission" date="2016-10" db="EMBL/GenBank/DDBJ databases">
        <authorList>
            <person name="de Groot N.N."/>
        </authorList>
    </citation>
    <scope>NUCLEOTIDE SEQUENCE [LARGE SCALE GENOMIC DNA]</scope>
    <source>
        <strain evidence="7 8">DSM 45514</strain>
    </source>
</reference>
<dbReference type="InterPro" id="IPR011020">
    <property type="entry name" value="HTTM-like"/>
</dbReference>
<proteinExistence type="predicted"/>
<keyword evidence="2 5" id="KW-0812">Transmembrane</keyword>
<dbReference type="AlphaFoldDB" id="A0A1G6IBF2"/>
<dbReference type="GO" id="GO:0015035">
    <property type="term" value="F:protein-disulfide reductase activity"/>
    <property type="evidence" value="ECO:0007669"/>
    <property type="project" value="InterPro"/>
</dbReference>
<feature type="transmembrane region" description="Helical" evidence="5">
    <location>
        <begin position="166"/>
        <end position="188"/>
    </location>
</feature>
<keyword evidence="8" id="KW-1185">Reference proteome</keyword>
<evidence type="ECO:0000313" key="7">
    <source>
        <dbReference type="EMBL" id="SDC03086.1"/>
    </source>
</evidence>
<dbReference type="Proteomes" id="UP000199387">
    <property type="component" value="Unassembled WGS sequence"/>
</dbReference>
<dbReference type="PANTHER" id="PTHR39535:SF2">
    <property type="entry name" value="HTTM DOMAIN-CONTAINING PROTEIN"/>
    <property type="match status" value="1"/>
</dbReference>
<dbReference type="STRING" id="1236220.SAMN04488112_102125"/>
<evidence type="ECO:0000256" key="5">
    <source>
        <dbReference type="SAM" id="Phobius"/>
    </source>
</evidence>
<protein>
    <submittedName>
        <fullName evidence="7">Predicted thiol-disulfide oxidoreductase YuxK, DCC family</fullName>
    </submittedName>
</protein>
<feature type="transmembrane region" description="Helical" evidence="5">
    <location>
        <begin position="252"/>
        <end position="278"/>
    </location>
</feature>
<dbReference type="InterPro" id="IPR053934">
    <property type="entry name" value="HTTM_dom"/>
</dbReference>
<evidence type="ECO:0000313" key="8">
    <source>
        <dbReference type="Proteomes" id="UP000199387"/>
    </source>
</evidence>
<name>A0A1G6IBF2_9BACL</name>
<dbReference type="OrthoDB" id="1260738at2"/>
<gene>
    <name evidence="7" type="ORF">SAMN04488112_102125</name>
</gene>
<feature type="transmembrane region" description="Helical" evidence="5">
    <location>
        <begin position="16"/>
        <end position="37"/>
    </location>
</feature>
<sequence length="447" mass="52015">MAAVKRLERFLTTKHFLIGTSLMRLSMGLGILFYLLAHYPERHLLWGADGLWPTEKFMEAAEERGIITLFHLSDAPWFFDLIYHGGIVTTVMFILGFRTRLATILTFLLFWSLYYRNSFVTNGGDNIIRLQLFYLIFAQAGTYFSLDRRRIEKRGKRRLDVYLSILHNAAVCAIAIQLIIVYFTSGIYKVMGSMWQEGTAVYYAMRVQDYIWPGVSEWIWQSETLVVFLTYSSVLFQVAFPFLLLNRYTKYLAVAGALAFHTSVGLMMNLALFSWYMICCEWILLTDRDYRRLARLKSRVFAKGGTLMAQHRPSFLRRQEVTIFYDGWCPFCTRSVTTAKKLDWFRLLHFVSFREPGVPDRYELDPEQLEKRLHSTRDGHSFQEGIDGIIQMGARLPLLWPLLPLLILSKWLGLGQRVYDAIAARRRIIPTGGCDEHCSIEDRKRSS</sequence>
<keyword evidence="3 5" id="KW-1133">Transmembrane helix</keyword>
<feature type="transmembrane region" description="Helical" evidence="5">
    <location>
        <begin position="100"/>
        <end position="115"/>
    </location>
</feature>
<feature type="transmembrane region" description="Helical" evidence="5">
    <location>
        <begin position="127"/>
        <end position="146"/>
    </location>
</feature>
<evidence type="ECO:0000256" key="4">
    <source>
        <dbReference type="ARBA" id="ARBA00023136"/>
    </source>
</evidence>
<dbReference type="InterPro" id="IPR007263">
    <property type="entry name" value="DCC1-like"/>
</dbReference>